<dbReference type="Proteomes" id="UP000505210">
    <property type="component" value="Chromosome"/>
</dbReference>
<proteinExistence type="predicted"/>
<feature type="domain" description="Phosphodiester glycosidase" evidence="1">
    <location>
        <begin position="98"/>
        <end position="276"/>
    </location>
</feature>
<protein>
    <submittedName>
        <fullName evidence="2">Phosphodiester glycosidase family protein</fullName>
    </submittedName>
</protein>
<reference evidence="2 3" key="1">
    <citation type="submission" date="2020-05" db="EMBL/GenBank/DDBJ databases">
        <title>Complete genome sequence of of a novel Thermoleptolyngbya strain isolated from hot springs of Ganzi, Sichuan China.</title>
        <authorList>
            <person name="Tang J."/>
            <person name="Daroch M."/>
            <person name="Li L."/>
            <person name="Waleron K."/>
            <person name="Waleron M."/>
            <person name="Waleron M."/>
        </authorList>
    </citation>
    <scope>NUCLEOTIDE SEQUENCE [LARGE SCALE GENOMIC DNA]</scope>
    <source>
        <strain evidence="2 3">PKUAC-SCTA183</strain>
    </source>
</reference>
<dbReference type="Pfam" id="PF09992">
    <property type="entry name" value="NAGPA"/>
    <property type="match status" value="1"/>
</dbReference>
<name>A0A6M8B6X8_9CYAN</name>
<evidence type="ECO:0000313" key="2">
    <source>
        <dbReference type="EMBL" id="QKD82784.1"/>
    </source>
</evidence>
<sequence length="303" mass="32787">MNNSPLTHKLSRRSLLLGSAALGAAYGVSRRAIAQPAAAVDTQRRSLQGVAFHLTTVDLSQPETLVTLGLANDAPQANTPQRSYGDEPFPQIVRRMQAAVVANGTFFNTAAPHRDVMGNMVGAGRLLRYFAWETRGTTLSLRQNQRPEMLTPNLENRPRAWGEYWFSLTCGPRLVTDGQVSVTAERVRAEGFTTAHLVNPQTAAGRSAIGFSQDSRTLLMVACIDAVSLRRAAEILRELGAYQAMNLDGGASVALAARGTIVYPAGRNLTNVIAVYDARTPAPPALQTAWTQFQQGHLRPQVP</sequence>
<keyword evidence="3" id="KW-1185">Reference proteome</keyword>
<dbReference type="InterPro" id="IPR006311">
    <property type="entry name" value="TAT_signal"/>
</dbReference>
<dbReference type="AlphaFoldDB" id="A0A6M8B6X8"/>
<evidence type="ECO:0000259" key="1">
    <source>
        <dbReference type="Pfam" id="PF09992"/>
    </source>
</evidence>
<keyword evidence="2" id="KW-0326">Glycosidase</keyword>
<dbReference type="RefSeq" id="WP_172355899.1">
    <property type="nucleotide sequence ID" value="NZ_CP053661.1"/>
</dbReference>
<dbReference type="EMBL" id="CP053661">
    <property type="protein sequence ID" value="QKD82784.1"/>
    <property type="molecule type" value="Genomic_DNA"/>
</dbReference>
<dbReference type="PROSITE" id="PS51318">
    <property type="entry name" value="TAT"/>
    <property type="match status" value="1"/>
</dbReference>
<dbReference type="InterPro" id="IPR018711">
    <property type="entry name" value="NAGPA"/>
</dbReference>
<dbReference type="PANTHER" id="PTHR40446">
    <property type="entry name" value="N-ACETYLGLUCOSAMINE-1-PHOSPHODIESTER ALPHA-N-ACETYLGLUCOSAMINIDASE"/>
    <property type="match status" value="1"/>
</dbReference>
<gene>
    <name evidence="2" type="ORF">HPC62_11840</name>
</gene>
<dbReference type="PANTHER" id="PTHR40446:SF2">
    <property type="entry name" value="N-ACETYLGLUCOSAMINE-1-PHOSPHODIESTER ALPHA-N-ACETYLGLUCOSAMINIDASE"/>
    <property type="match status" value="1"/>
</dbReference>
<evidence type="ECO:0000313" key="3">
    <source>
        <dbReference type="Proteomes" id="UP000505210"/>
    </source>
</evidence>
<keyword evidence="2" id="KW-0378">Hydrolase</keyword>
<accession>A0A6M8B6X8</accession>
<organism evidence="2 3">
    <name type="scientific">Thermoleptolyngbya sichuanensis A183</name>
    <dbReference type="NCBI Taxonomy" id="2737172"/>
    <lineage>
        <taxon>Bacteria</taxon>
        <taxon>Bacillati</taxon>
        <taxon>Cyanobacteriota</taxon>
        <taxon>Cyanophyceae</taxon>
        <taxon>Oculatellales</taxon>
        <taxon>Oculatellaceae</taxon>
        <taxon>Thermoleptolyngbya</taxon>
        <taxon>Thermoleptolyngbya sichuanensis</taxon>
    </lineage>
</organism>
<dbReference type="GO" id="GO:0016798">
    <property type="term" value="F:hydrolase activity, acting on glycosyl bonds"/>
    <property type="evidence" value="ECO:0007669"/>
    <property type="project" value="UniProtKB-KW"/>
</dbReference>
<dbReference type="KEGG" id="theu:HPC62_11840"/>